<dbReference type="AlphaFoldDB" id="A0A976FRC5"/>
<proteinExistence type="inferred from homology"/>
<comment type="similarity">
    <text evidence="1">Belongs to the TRIAP1/MDM35 family.</text>
</comment>
<gene>
    <name evidence="3" type="ORF">CCR75_001999</name>
</gene>
<evidence type="ECO:0000313" key="3">
    <source>
        <dbReference type="EMBL" id="TDH71149.1"/>
    </source>
</evidence>
<protein>
    <recommendedName>
        <fullName evidence="5">Mitochondrial distribution and morphology protein 35</fullName>
    </recommendedName>
</protein>
<organism evidence="3 4">
    <name type="scientific">Bremia lactucae</name>
    <name type="common">Lettuce downy mildew</name>
    <dbReference type="NCBI Taxonomy" id="4779"/>
    <lineage>
        <taxon>Eukaryota</taxon>
        <taxon>Sar</taxon>
        <taxon>Stramenopiles</taxon>
        <taxon>Oomycota</taxon>
        <taxon>Peronosporomycetes</taxon>
        <taxon>Peronosporales</taxon>
        <taxon>Peronosporaceae</taxon>
        <taxon>Bremia</taxon>
    </lineage>
</organism>
<dbReference type="OrthoDB" id="19091at2759"/>
<reference evidence="3 4" key="1">
    <citation type="journal article" date="2021" name="Genome Biol.">
        <title>AFLAP: assembly-free linkage analysis pipeline using k-mers from genome sequencing data.</title>
        <authorList>
            <person name="Fletcher K."/>
            <person name="Zhang L."/>
            <person name="Gil J."/>
            <person name="Han R."/>
            <person name="Cavanaugh K."/>
            <person name="Michelmore R."/>
        </authorList>
    </citation>
    <scope>NUCLEOTIDE SEQUENCE [LARGE SCALE GENOMIC DNA]</scope>
    <source>
        <strain evidence="3 4">SF5</strain>
    </source>
</reference>
<dbReference type="Proteomes" id="UP000294530">
    <property type="component" value="Unassembled WGS sequence"/>
</dbReference>
<dbReference type="RefSeq" id="XP_067820648.1">
    <property type="nucleotide sequence ID" value="XM_067960099.1"/>
</dbReference>
<dbReference type="KEGG" id="blac:94345770"/>
<keyword evidence="2" id="KW-1015">Disulfide bond</keyword>
<comment type="caution">
    <text evidence="3">The sequence shown here is derived from an EMBL/GenBank/DDBJ whole genome shotgun (WGS) entry which is preliminary data.</text>
</comment>
<accession>A0A976FRC5</accession>
<evidence type="ECO:0000256" key="1">
    <source>
        <dbReference type="ARBA" id="ARBA00006196"/>
    </source>
</evidence>
<sequence>MEQQEPMQHEQGCWQEKAVYDQCFDTWYANVFLQQKAHGKLGCQKEYEAYTQCYLAELNTNKVLMDNIKSIMQPNVRERFEEQEVKRQQGKKAKE</sequence>
<dbReference type="InterPro" id="IPR007918">
    <property type="entry name" value="MDM35_apoptosis"/>
</dbReference>
<evidence type="ECO:0000256" key="2">
    <source>
        <dbReference type="ARBA" id="ARBA00023157"/>
    </source>
</evidence>
<evidence type="ECO:0008006" key="5">
    <source>
        <dbReference type="Google" id="ProtNLM"/>
    </source>
</evidence>
<keyword evidence="4" id="KW-1185">Reference proteome</keyword>
<name>A0A976FRC5_BRELC</name>
<dbReference type="GeneID" id="94345770"/>
<dbReference type="EMBL" id="SHOA02000004">
    <property type="protein sequence ID" value="TDH71149.1"/>
    <property type="molecule type" value="Genomic_DNA"/>
</dbReference>
<evidence type="ECO:0000313" key="4">
    <source>
        <dbReference type="Proteomes" id="UP000294530"/>
    </source>
</evidence>
<dbReference type="Pfam" id="PF05254">
    <property type="entry name" value="UPF0203"/>
    <property type="match status" value="1"/>
</dbReference>